<accession>A0A917MJD1</accession>
<proteinExistence type="predicted"/>
<feature type="region of interest" description="Disordered" evidence="1">
    <location>
        <begin position="76"/>
        <end position="104"/>
    </location>
</feature>
<dbReference type="Proteomes" id="UP000603912">
    <property type="component" value="Unassembled WGS sequence"/>
</dbReference>
<dbReference type="EMBL" id="BMES01000001">
    <property type="protein sequence ID" value="GGH16966.1"/>
    <property type="molecule type" value="Genomic_DNA"/>
</dbReference>
<feature type="compositionally biased region" description="Basic residues" evidence="1">
    <location>
        <begin position="94"/>
        <end position="104"/>
    </location>
</feature>
<protein>
    <submittedName>
        <fullName evidence="2">Uncharacterized protein</fullName>
    </submittedName>
</protein>
<name>A0A917MJD1_9HYPH</name>
<keyword evidence="3" id="KW-1185">Reference proteome</keyword>
<evidence type="ECO:0000256" key="1">
    <source>
        <dbReference type="SAM" id="MobiDB-lite"/>
    </source>
</evidence>
<reference evidence="2" key="1">
    <citation type="journal article" date="2014" name="Int. J. Syst. Evol. Microbiol.">
        <title>Complete genome sequence of Corynebacterium casei LMG S-19264T (=DSM 44701T), isolated from a smear-ripened cheese.</title>
        <authorList>
            <consortium name="US DOE Joint Genome Institute (JGI-PGF)"/>
            <person name="Walter F."/>
            <person name="Albersmeier A."/>
            <person name="Kalinowski J."/>
            <person name="Ruckert C."/>
        </authorList>
    </citation>
    <scope>NUCLEOTIDE SEQUENCE</scope>
    <source>
        <strain evidence="2">CGMCC 1.12214</strain>
    </source>
</reference>
<evidence type="ECO:0000313" key="2">
    <source>
        <dbReference type="EMBL" id="GGH16966.1"/>
    </source>
</evidence>
<dbReference type="AlphaFoldDB" id="A0A917MJD1"/>
<evidence type="ECO:0000313" key="3">
    <source>
        <dbReference type="Proteomes" id="UP000603912"/>
    </source>
</evidence>
<organism evidence="2 3">
    <name type="scientific">Alsobacter metallidurans</name>
    <dbReference type="NCBI Taxonomy" id="340221"/>
    <lineage>
        <taxon>Bacteria</taxon>
        <taxon>Pseudomonadati</taxon>
        <taxon>Pseudomonadota</taxon>
        <taxon>Alphaproteobacteria</taxon>
        <taxon>Hyphomicrobiales</taxon>
        <taxon>Alsobacteraceae</taxon>
        <taxon>Alsobacter</taxon>
    </lineage>
</organism>
<dbReference type="RefSeq" id="WP_188517297.1">
    <property type="nucleotide sequence ID" value="NZ_BMES01000001.1"/>
</dbReference>
<comment type="caution">
    <text evidence="2">The sequence shown here is derived from an EMBL/GenBank/DDBJ whole genome shotgun (WGS) entry which is preliminary data.</text>
</comment>
<sequence length="104" mass="11380">MSEKARKRFSELHEAYEKARTTREYAAVLARGGAVDEVAATLATDEGLDRFKAQLEALGDERKALKKLVRYARKHTDKIAPPKAPAVAPTPIRNGKRAKPAPAA</sequence>
<gene>
    <name evidence="2" type="ORF">GCM10007036_18070</name>
</gene>
<reference evidence="2" key="2">
    <citation type="submission" date="2020-09" db="EMBL/GenBank/DDBJ databases">
        <authorList>
            <person name="Sun Q."/>
            <person name="Zhou Y."/>
        </authorList>
    </citation>
    <scope>NUCLEOTIDE SEQUENCE</scope>
    <source>
        <strain evidence="2">CGMCC 1.12214</strain>
    </source>
</reference>